<gene>
    <name evidence="2" type="ORF">FB458_2011</name>
</gene>
<evidence type="ECO:0000313" key="3">
    <source>
        <dbReference type="Proteomes" id="UP000317893"/>
    </source>
</evidence>
<accession>A0A542E0P0</accession>
<evidence type="ECO:0000313" key="2">
    <source>
        <dbReference type="EMBL" id="TQJ08910.1"/>
    </source>
</evidence>
<feature type="region of interest" description="Disordered" evidence="1">
    <location>
        <begin position="1"/>
        <end position="35"/>
    </location>
</feature>
<sequence length="73" mass="8334">MDSRSTAARSKQSTSPFRREAAPPTPDYQVDDRVQHDRHGLGRVVRVHGDRMHVRFGETTVDVDCRSPRVHPL</sequence>
<dbReference type="AlphaFoldDB" id="A0A542E0P0"/>
<protein>
    <submittedName>
        <fullName evidence="2">Uncharacterized protein</fullName>
    </submittedName>
</protein>
<proteinExistence type="predicted"/>
<name>A0A542E0P0_9MICO</name>
<dbReference type="EMBL" id="VFMN01000001">
    <property type="protein sequence ID" value="TQJ08910.1"/>
    <property type="molecule type" value="Genomic_DNA"/>
</dbReference>
<organism evidence="2 3">
    <name type="scientific">Lapillicoccus jejuensis</name>
    <dbReference type="NCBI Taxonomy" id="402171"/>
    <lineage>
        <taxon>Bacteria</taxon>
        <taxon>Bacillati</taxon>
        <taxon>Actinomycetota</taxon>
        <taxon>Actinomycetes</taxon>
        <taxon>Micrococcales</taxon>
        <taxon>Intrasporangiaceae</taxon>
        <taxon>Lapillicoccus</taxon>
    </lineage>
</organism>
<evidence type="ECO:0000256" key="1">
    <source>
        <dbReference type="SAM" id="MobiDB-lite"/>
    </source>
</evidence>
<feature type="compositionally biased region" description="Polar residues" evidence="1">
    <location>
        <begin position="1"/>
        <end position="16"/>
    </location>
</feature>
<dbReference type="Proteomes" id="UP000317893">
    <property type="component" value="Unassembled WGS sequence"/>
</dbReference>
<reference evidence="2 3" key="1">
    <citation type="submission" date="2019-06" db="EMBL/GenBank/DDBJ databases">
        <title>Sequencing the genomes of 1000 actinobacteria strains.</title>
        <authorList>
            <person name="Klenk H.-P."/>
        </authorList>
    </citation>
    <scope>NUCLEOTIDE SEQUENCE [LARGE SCALE GENOMIC DNA]</scope>
    <source>
        <strain evidence="2 3">DSM 18607</strain>
    </source>
</reference>
<keyword evidence="3" id="KW-1185">Reference proteome</keyword>
<dbReference type="OrthoDB" id="4868979at2"/>
<comment type="caution">
    <text evidence="2">The sequence shown here is derived from an EMBL/GenBank/DDBJ whole genome shotgun (WGS) entry which is preliminary data.</text>
</comment>
<dbReference type="RefSeq" id="WP_141848363.1">
    <property type="nucleotide sequence ID" value="NZ_BAAAPR010000005.1"/>
</dbReference>